<dbReference type="Proteomes" id="UP000190423">
    <property type="component" value="Unassembled WGS sequence"/>
</dbReference>
<dbReference type="RefSeq" id="WP_078933790.1">
    <property type="nucleotide sequence ID" value="NZ_FUWG01000014.1"/>
</dbReference>
<dbReference type="InterPro" id="IPR005534">
    <property type="entry name" value="Curli_assmbl/transp-comp_CsgG"/>
</dbReference>
<sequence>MKKLMKGILAAAILTLAGAALFAENTVAVLEFETKDADLKSKMPILTDIFRSELANTDAINVVDRANTDKALAEIALQQSALMSTSNVKSVGNILNADYLVIGTVAVLDDDPETKTTYTTHEEEIDGGALGSVGKALIGEKAKKTRTVVDEHKETTQEKRINVVVQLLNVETGSITASSRLDIPKWSEFSKYAEDLAKPLSSKLTVASKLRKVDVNMFYGEWECEIYNNGVTDYYVIEFGDNNRTTVTLESISRSGKTTKAKGRGRYVYSEDDKVFALTVNNMAGNVNHVTRINWKSIINPAKNNNSFTMTVPVSSTEGAQKVRGEFFRLD</sequence>
<dbReference type="GeneID" id="78317171"/>
<accession>A0A1T4M856</accession>
<keyword evidence="3" id="KW-1185">Reference proteome</keyword>
<dbReference type="EMBL" id="FUWG01000014">
    <property type="protein sequence ID" value="SJZ63102.1"/>
    <property type="molecule type" value="Genomic_DNA"/>
</dbReference>
<dbReference type="Gene3D" id="3.40.50.10610">
    <property type="entry name" value="ABC-type transport auxiliary lipoprotein component"/>
    <property type="match status" value="1"/>
</dbReference>
<reference evidence="2 3" key="1">
    <citation type="submission" date="2017-02" db="EMBL/GenBank/DDBJ databases">
        <authorList>
            <person name="Peterson S.W."/>
        </authorList>
    </citation>
    <scope>NUCLEOTIDE SEQUENCE [LARGE SCALE GENOMIC DNA]</scope>
    <source>
        <strain evidence="2 3">ATCC BAA-908</strain>
    </source>
</reference>
<feature type="signal peptide" evidence="1">
    <location>
        <begin position="1"/>
        <end position="22"/>
    </location>
</feature>
<protein>
    <submittedName>
        <fullName evidence="2">Curli production assembly/transport component CsgG</fullName>
    </submittedName>
</protein>
<keyword evidence="1" id="KW-0732">Signal</keyword>
<dbReference type="AlphaFoldDB" id="A0A1T4M856"/>
<dbReference type="GO" id="GO:0030288">
    <property type="term" value="C:outer membrane-bounded periplasmic space"/>
    <property type="evidence" value="ECO:0007669"/>
    <property type="project" value="InterPro"/>
</dbReference>
<dbReference type="Pfam" id="PF03783">
    <property type="entry name" value="CsgG"/>
    <property type="match status" value="1"/>
</dbReference>
<evidence type="ECO:0000256" key="1">
    <source>
        <dbReference type="SAM" id="SignalP"/>
    </source>
</evidence>
<feature type="chain" id="PRO_5012007023" evidence="1">
    <location>
        <begin position="23"/>
        <end position="331"/>
    </location>
</feature>
<evidence type="ECO:0000313" key="3">
    <source>
        <dbReference type="Proteomes" id="UP000190423"/>
    </source>
</evidence>
<name>A0A1T4M856_TREPO</name>
<dbReference type="STRING" id="261392.SAMN02745149_01890"/>
<evidence type="ECO:0000313" key="2">
    <source>
        <dbReference type="EMBL" id="SJZ63102.1"/>
    </source>
</evidence>
<gene>
    <name evidence="2" type="ORF">SAMN02745149_01890</name>
</gene>
<organism evidence="2 3">
    <name type="scientific">Treponema porcinum</name>
    <dbReference type="NCBI Taxonomy" id="261392"/>
    <lineage>
        <taxon>Bacteria</taxon>
        <taxon>Pseudomonadati</taxon>
        <taxon>Spirochaetota</taxon>
        <taxon>Spirochaetia</taxon>
        <taxon>Spirochaetales</taxon>
        <taxon>Treponemataceae</taxon>
        <taxon>Treponema</taxon>
    </lineage>
</organism>
<proteinExistence type="predicted"/>